<accession>A0A7T0BXX8</accession>
<dbReference type="AlphaFoldDB" id="A0A7T0BXX8"/>
<dbReference type="KEGG" id="nli:G3M70_14400"/>
<proteinExistence type="predicted"/>
<name>A0A7T0BXX8_9BACT</name>
<evidence type="ECO:0000313" key="2">
    <source>
        <dbReference type="Proteomes" id="UP000594688"/>
    </source>
</evidence>
<reference evidence="1 2" key="1">
    <citation type="submission" date="2020-02" db="EMBL/GenBank/DDBJ databases">
        <title>Genomic and physiological characterization of two novel Nitrospinaceae genera.</title>
        <authorList>
            <person name="Mueller A.J."/>
            <person name="Jung M.-Y."/>
            <person name="Strachan C.R."/>
            <person name="Herbold C.W."/>
            <person name="Kirkegaard R.H."/>
            <person name="Daims H."/>
        </authorList>
    </citation>
    <scope>NUCLEOTIDE SEQUENCE [LARGE SCALE GENOMIC DNA]</scope>
    <source>
        <strain evidence="1">EB</strain>
    </source>
</reference>
<organism evidence="1 2">
    <name type="scientific">Candidatus Nitronauta litoralis</name>
    <dbReference type="NCBI Taxonomy" id="2705533"/>
    <lineage>
        <taxon>Bacteria</taxon>
        <taxon>Pseudomonadati</taxon>
        <taxon>Nitrospinota/Tectimicrobiota group</taxon>
        <taxon>Nitrospinota</taxon>
        <taxon>Nitrospinia</taxon>
        <taxon>Nitrospinales</taxon>
        <taxon>Nitrospinaceae</taxon>
        <taxon>Candidatus Nitronauta</taxon>
    </lineage>
</organism>
<evidence type="ECO:0000313" key="1">
    <source>
        <dbReference type="EMBL" id="QPJ63002.1"/>
    </source>
</evidence>
<dbReference type="Proteomes" id="UP000594688">
    <property type="component" value="Chromosome"/>
</dbReference>
<protein>
    <submittedName>
        <fullName evidence="1">Uncharacterized protein</fullName>
    </submittedName>
</protein>
<sequence length="58" mass="6962">MGNDQELDQDIVMKLLNETCNEMAKTIRIQQKEIRRLRRECGEGVERIEEEPKKFRVN</sequence>
<dbReference type="EMBL" id="CP048685">
    <property type="protein sequence ID" value="QPJ63002.1"/>
    <property type="molecule type" value="Genomic_DNA"/>
</dbReference>
<gene>
    <name evidence="1" type="ORF">G3M70_14400</name>
</gene>